<keyword evidence="11 12" id="KW-1208">Phospholipid metabolism</keyword>
<feature type="domain" description="PLD phosphodiesterase" evidence="14">
    <location>
        <begin position="398"/>
        <end position="425"/>
    </location>
</feature>
<dbReference type="EMBL" id="FORM01000005">
    <property type="protein sequence ID" value="SFJ19177.1"/>
    <property type="molecule type" value="Genomic_DNA"/>
</dbReference>
<proteinExistence type="inferred from homology"/>
<dbReference type="InterPro" id="IPR001736">
    <property type="entry name" value="PLipase_D/transphosphatidylase"/>
</dbReference>
<gene>
    <name evidence="15" type="ORF">SAMN05443431_10554</name>
</gene>
<protein>
    <recommendedName>
        <fullName evidence="12 13">Cardiolipin synthase</fullName>
        <shortName evidence="12">CL synthase</shortName>
        <ecNumber evidence="12 13">2.7.8.-</ecNumber>
    </recommendedName>
</protein>
<evidence type="ECO:0000259" key="14">
    <source>
        <dbReference type="PROSITE" id="PS50035"/>
    </source>
</evidence>
<keyword evidence="2 12" id="KW-1003">Cell membrane</keyword>
<feature type="active site" evidence="12">
    <location>
        <position position="228"/>
    </location>
</feature>
<evidence type="ECO:0000256" key="1">
    <source>
        <dbReference type="ARBA" id="ARBA00004651"/>
    </source>
</evidence>
<dbReference type="GO" id="GO:0008808">
    <property type="term" value="F:cardiolipin synthase activity"/>
    <property type="evidence" value="ECO:0007669"/>
    <property type="project" value="UniProtKB-UniRule"/>
</dbReference>
<dbReference type="HAMAP" id="MF_01916">
    <property type="entry name" value="Cardiolipin_synth_Cls"/>
    <property type="match status" value="1"/>
</dbReference>
<dbReference type="InterPro" id="IPR025202">
    <property type="entry name" value="PLD-like_dom"/>
</dbReference>
<feature type="domain" description="PLD phosphodiesterase" evidence="14">
    <location>
        <begin position="221"/>
        <end position="248"/>
    </location>
</feature>
<evidence type="ECO:0000256" key="3">
    <source>
        <dbReference type="ARBA" id="ARBA00022516"/>
    </source>
</evidence>
<dbReference type="InterPro" id="IPR022924">
    <property type="entry name" value="Cardiolipin_synthase"/>
</dbReference>
<dbReference type="Proteomes" id="UP000199559">
    <property type="component" value="Unassembled WGS sequence"/>
</dbReference>
<comment type="function">
    <text evidence="12">Catalyzes the reversible phosphatidyl group transfer from one phosphatidylglycerol molecule to another to form cardiolipin (CL) (diphosphatidylglycerol) and glycerol.</text>
</comment>
<evidence type="ECO:0000256" key="8">
    <source>
        <dbReference type="ARBA" id="ARBA00023098"/>
    </source>
</evidence>
<evidence type="ECO:0000256" key="11">
    <source>
        <dbReference type="ARBA" id="ARBA00023264"/>
    </source>
</evidence>
<comment type="similarity">
    <text evidence="12">Belongs to the phospholipase D family. Cardiolipin synthase subfamily.</text>
</comment>
<dbReference type="PROSITE" id="PS50035">
    <property type="entry name" value="PLD"/>
    <property type="match status" value="2"/>
</dbReference>
<evidence type="ECO:0000256" key="5">
    <source>
        <dbReference type="ARBA" id="ARBA00022692"/>
    </source>
</evidence>
<evidence type="ECO:0000256" key="9">
    <source>
        <dbReference type="ARBA" id="ARBA00023136"/>
    </source>
</evidence>
<keyword evidence="3 12" id="KW-0444">Lipid biosynthesis</keyword>
<accession>A0A1I3PCV1</accession>
<dbReference type="PANTHER" id="PTHR21248">
    <property type="entry name" value="CARDIOLIPIN SYNTHASE"/>
    <property type="match status" value="1"/>
</dbReference>
<dbReference type="Gene3D" id="3.30.870.10">
    <property type="entry name" value="Endonuclease Chain A"/>
    <property type="match status" value="2"/>
</dbReference>
<evidence type="ECO:0000256" key="13">
    <source>
        <dbReference type="NCBIfam" id="TIGR04265"/>
    </source>
</evidence>
<dbReference type="CDD" id="cd09110">
    <property type="entry name" value="PLDc_CLS_1"/>
    <property type="match status" value="1"/>
</dbReference>
<dbReference type="AlphaFoldDB" id="A0A1I3PCV1"/>
<evidence type="ECO:0000256" key="4">
    <source>
        <dbReference type="ARBA" id="ARBA00022679"/>
    </source>
</evidence>
<feature type="transmembrane region" description="Helical" evidence="12">
    <location>
        <begin position="6"/>
        <end position="30"/>
    </location>
</feature>
<evidence type="ECO:0000313" key="15">
    <source>
        <dbReference type="EMBL" id="SFJ19177.1"/>
    </source>
</evidence>
<dbReference type="STRING" id="1144750.SAMN05443431_10554"/>
<evidence type="ECO:0000313" key="16">
    <source>
        <dbReference type="Proteomes" id="UP000199559"/>
    </source>
</evidence>
<comment type="subcellular location">
    <subcellularLocation>
        <location evidence="1 12">Cell membrane</location>
        <topology evidence="1 12">Multi-pass membrane protein</topology>
    </subcellularLocation>
</comment>
<dbReference type="CDD" id="cd09112">
    <property type="entry name" value="PLDc_CLS_2"/>
    <property type="match status" value="1"/>
</dbReference>
<keyword evidence="4 12" id="KW-0808">Transferase</keyword>
<feature type="active site" evidence="12">
    <location>
        <position position="403"/>
    </location>
</feature>
<keyword evidence="10 12" id="KW-0594">Phospholipid biosynthesis</keyword>
<keyword evidence="6" id="KW-0677">Repeat</keyword>
<dbReference type="SUPFAM" id="SSF56024">
    <property type="entry name" value="Phospholipase D/nuclease"/>
    <property type="match status" value="2"/>
</dbReference>
<dbReference type="GO" id="GO:0005886">
    <property type="term" value="C:plasma membrane"/>
    <property type="evidence" value="ECO:0007669"/>
    <property type="project" value="UniProtKB-SubCell"/>
</dbReference>
<feature type="active site" evidence="12">
    <location>
        <position position="226"/>
    </location>
</feature>
<feature type="active site" evidence="12">
    <location>
        <position position="405"/>
    </location>
</feature>
<keyword evidence="8 12" id="KW-0443">Lipid metabolism</keyword>
<dbReference type="RefSeq" id="WP_090839629.1">
    <property type="nucleotide sequence ID" value="NZ_FORM01000005.1"/>
</dbReference>
<dbReference type="EC" id="2.7.8.-" evidence="12 13"/>
<dbReference type="GO" id="GO:0032049">
    <property type="term" value="P:cardiolipin biosynthetic process"/>
    <property type="evidence" value="ECO:0007669"/>
    <property type="project" value="UniProtKB-UniRule"/>
</dbReference>
<dbReference type="SMART" id="SM00155">
    <property type="entry name" value="PLDc"/>
    <property type="match status" value="2"/>
</dbReference>
<keyword evidence="16" id="KW-1185">Reference proteome</keyword>
<dbReference type="InterPro" id="IPR027379">
    <property type="entry name" value="CLS_N"/>
</dbReference>
<dbReference type="InterPro" id="IPR030874">
    <property type="entry name" value="Cardiolipin_synth_Firmi"/>
</dbReference>
<sequence>MLDFFSQYWWTIAIVINYILVIIAVTTILFKSINPTKTLTYIIVLLVFPFFGLIVYYFFGQEYRKNKIFNRKDVLNNKLIKSINKDLKIDPETLSSYEANIEEDQIRLIHLLQRNDKSPLTKYNNVEIIINGENKFQSLFKDIESAQQHIHIEYYILKDDRIGTQFLELLCKKAKEGVKVRLSFDDVGSKISSKMKRKLIEANIEFYAFMPVLFPRFTGKMNYRNHRKIVIIDGEIGYVGGINVSDTYVNYPESKSYWRDTHLKIIGEAVFTLQTQFLTNWNFVSETTLELNRSFFPQNKVKDVQPVQIAASGPDTDWANIMEAIFFAIVTAEHYVYITTPYFIPNDQIITAMQVASKSGVDVRLLIPDQSDSWTAKHATNSYLEQLLKANIKVYRYEKGFIHAKTMVVDDVFTTIGTCNMDYRSFNINFEINALIYSKDKAKEAKAIFMQDLEDAIVVDYQAWEERSNFERIQEAYCRLWAPLL</sequence>
<dbReference type="PANTHER" id="PTHR21248:SF22">
    <property type="entry name" value="PHOSPHOLIPASE D"/>
    <property type="match status" value="1"/>
</dbReference>
<reference evidence="16" key="1">
    <citation type="submission" date="2016-10" db="EMBL/GenBank/DDBJ databases">
        <authorList>
            <person name="Varghese N."/>
            <person name="Submissions S."/>
        </authorList>
    </citation>
    <scope>NUCLEOTIDE SEQUENCE [LARGE SCALE GENOMIC DNA]</scope>
    <source>
        <strain evidence="16">DSM 28881</strain>
    </source>
</reference>
<evidence type="ECO:0000256" key="7">
    <source>
        <dbReference type="ARBA" id="ARBA00022989"/>
    </source>
</evidence>
<organism evidence="15 16">
    <name type="scientific">Olleya namhaensis</name>
    <dbReference type="NCBI Taxonomy" id="1144750"/>
    <lineage>
        <taxon>Bacteria</taxon>
        <taxon>Pseudomonadati</taxon>
        <taxon>Bacteroidota</taxon>
        <taxon>Flavobacteriia</taxon>
        <taxon>Flavobacteriales</taxon>
        <taxon>Flavobacteriaceae</taxon>
    </lineage>
</organism>
<evidence type="ECO:0000256" key="10">
    <source>
        <dbReference type="ARBA" id="ARBA00023209"/>
    </source>
</evidence>
<evidence type="ECO:0000256" key="2">
    <source>
        <dbReference type="ARBA" id="ARBA00022475"/>
    </source>
</evidence>
<evidence type="ECO:0000256" key="6">
    <source>
        <dbReference type="ARBA" id="ARBA00022737"/>
    </source>
</evidence>
<dbReference type="Pfam" id="PF13396">
    <property type="entry name" value="PLDc_N"/>
    <property type="match status" value="1"/>
</dbReference>
<feature type="active site" evidence="12">
    <location>
        <position position="233"/>
    </location>
</feature>
<feature type="transmembrane region" description="Helical" evidence="12">
    <location>
        <begin position="39"/>
        <end position="59"/>
    </location>
</feature>
<keyword evidence="5 12" id="KW-0812">Transmembrane</keyword>
<feature type="active site" evidence="12">
    <location>
        <position position="410"/>
    </location>
</feature>
<dbReference type="NCBIfam" id="TIGR04265">
    <property type="entry name" value="bac_cardiolipin"/>
    <property type="match status" value="1"/>
</dbReference>
<dbReference type="Pfam" id="PF13091">
    <property type="entry name" value="PLDc_2"/>
    <property type="match status" value="2"/>
</dbReference>
<evidence type="ECO:0000256" key="12">
    <source>
        <dbReference type="HAMAP-Rule" id="MF_01916"/>
    </source>
</evidence>
<comment type="catalytic activity">
    <reaction evidence="12">
        <text>2 a 1,2-diacyl-sn-glycero-3-phospho-(1'-sn-glycerol) = a cardiolipin + glycerol</text>
        <dbReference type="Rhea" id="RHEA:31451"/>
        <dbReference type="ChEBI" id="CHEBI:17754"/>
        <dbReference type="ChEBI" id="CHEBI:62237"/>
        <dbReference type="ChEBI" id="CHEBI:64716"/>
    </reaction>
</comment>
<keyword evidence="7 12" id="KW-1133">Transmembrane helix</keyword>
<name>A0A1I3PCV1_9FLAO</name>
<keyword evidence="9 12" id="KW-0472">Membrane</keyword>